<feature type="transmembrane region" description="Helical" evidence="12">
    <location>
        <begin position="301"/>
        <end position="320"/>
    </location>
</feature>
<evidence type="ECO:0000256" key="4">
    <source>
        <dbReference type="ARBA" id="ARBA00011738"/>
    </source>
</evidence>
<name>A0ABT7E7T6_9NEIS</name>
<dbReference type="PANTHER" id="PTHR31528">
    <property type="entry name" value="4-AMINO-5-HYDROXYMETHYL-2-METHYLPYRIMIDINE PHOSPHATE SYNTHASE THI11-RELATED"/>
    <property type="match status" value="1"/>
</dbReference>
<comment type="function">
    <text evidence="1">Responsible for the formation of the pyrimidine heterocycle in the thiamine biosynthesis pathway. Catalyzes the formation of hydroxymethylpyrimidine phosphate (HMP-P) from histidine and pyridoxal phosphate (PLP). The protein uses PLP and the active site histidine to form HMP-P, generating an inactive enzyme. The enzyme can only undergo a single turnover, which suggests it is a suicide enzyme.</text>
</comment>
<comment type="similarity">
    <text evidence="3">Belongs to the NMT1/THI5 family.</text>
</comment>
<evidence type="ECO:0000313" key="15">
    <source>
        <dbReference type="Proteomes" id="UP001172778"/>
    </source>
</evidence>
<evidence type="ECO:0000256" key="3">
    <source>
        <dbReference type="ARBA" id="ARBA00009406"/>
    </source>
</evidence>
<evidence type="ECO:0000256" key="7">
    <source>
        <dbReference type="ARBA" id="ARBA00022898"/>
    </source>
</evidence>
<dbReference type="PANTHER" id="PTHR31528:SF1">
    <property type="entry name" value="4-AMINO-5-HYDROXYMETHYL-2-METHYLPYRIMIDINE PHOSPHATE SYNTHASE THI11-RELATED"/>
    <property type="match status" value="1"/>
</dbReference>
<dbReference type="SUPFAM" id="SSF55073">
    <property type="entry name" value="Nucleotide cyclase"/>
    <property type="match status" value="1"/>
</dbReference>
<evidence type="ECO:0000256" key="11">
    <source>
        <dbReference type="ARBA" id="ARBA00048179"/>
    </source>
</evidence>
<evidence type="ECO:0000256" key="8">
    <source>
        <dbReference type="ARBA" id="ARBA00022977"/>
    </source>
</evidence>
<reference evidence="14" key="1">
    <citation type="submission" date="2023-03" db="EMBL/GenBank/DDBJ databases">
        <title>Chitinimonas shenzhenensis gen. nov., sp. nov., a novel member of family Burkholderiaceae isolated from activated sludge collected in Shen Zhen, China.</title>
        <authorList>
            <person name="Wang X."/>
        </authorList>
    </citation>
    <scope>NUCLEOTIDE SEQUENCE</scope>
    <source>
        <strain evidence="14">DQS-5</strain>
    </source>
</reference>
<dbReference type="SMART" id="SM00267">
    <property type="entry name" value="GGDEF"/>
    <property type="match status" value="1"/>
</dbReference>
<keyword evidence="12" id="KW-0472">Membrane</keyword>
<sequence>MRAVTLQLKWKHQFQFAGYYMAEAKGYYREAGLTVAMVEADSRHDPVSEVLKGRAEFGTGTTDLVLQRAQGKPVVVLSVLMQHSPLAIMALARSGIEHVHGLAGKRLMLERDAAELLAYLKREGLTPPHITLIPTSFEVDDLFSGRVEAQAIYSTDEPFEARRRGIEYFLFSPRAEGIDFYGDNLFTRQDLLQKEPELVKAFVAASMKGWRYALEHPDEAINLIYHQYSQRKSLDALRYEADEMRKLMMPELVEVGYMSPSRWLHIASVYRELGLIGAEPDMEGFLYSANVPRVPAPPDRWLLGGSVLGLTLLLLAWLGWRWRRRVKRLEAALLLAQCHQTDIVIYDGLTELFNERFLGQMLPRELIRMGRRGLPYSVLRIELDNLTAVIERQGRLRADSLLQNLADYLRDGCRRGDVVCLLEDGSFIVCMPDTSRPEAQAKAEDLRRRISATSALQAGFVVPTTVSIGVASFPADALQASYLLAMAGHALTKAKAAGKDQVAVAD</sequence>
<evidence type="ECO:0000256" key="1">
    <source>
        <dbReference type="ARBA" id="ARBA00003469"/>
    </source>
</evidence>
<protein>
    <recommendedName>
        <fullName evidence="10">Thiamine pyrimidine synthase</fullName>
    </recommendedName>
</protein>
<comment type="catalytic activity">
    <reaction evidence="11">
        <text>N(6)-(pyridoxal phosphate)-L-lysyl-[4-amino-5-hydroxymethyl-2-methylpyrimidine phosphate synthase] + L-histidyl-[4-amino-5-hydroxymethyl-2-methylpyrimidine phosphate synthase] + 2 Fe(3+) + 4 H2O = L-lysyl-[4-amino-5-hydroxymethyl-2-methylpyrimidine phosphate synthase] + (2S)-2-amino-5-hydroxy-4-oxopentanoyl-[4-amino-5-hydroxymethyl-2-methylpyrimidine phosphate synthase] + 4-amino-2-methyl-5-(phosphooxymethyl)pyrimidine + 3-oxopropanoate + 2 Fe(2+) + 2 H(+)</text>
        <dbReference type="Rhea" id="RHEA:65756"/>
        <dbReference type="Rhea" id="RHEA-COMP:16892"/>
        <dbReference type="Rhea" id="RHEA-COMP:16893"/>
        <dbReference type="Rhea" id="RHEA-COMP:16894"/>
        <dbReference type="Rhea" id="RHEA-COMP:16895"/>
        <dbReference type="ChEBI" id="CHEBI:15377"/>
        <dbReference type="ChEBI" id="CHEBI:15378"/>
        <dbReference type="ChEBI" id="CHEBI:29033"/>
        <dbReference type="ChEBI" id="CHEBI:29034"/>
        <dbReference type="ChEBI" id="CHEBI:29969"/>
        <dbReference type="ChEBI" id="CHEBI:29979"/>
        <dbReference type="ChEBI" id="CHEBI:33190"/>
        <dbReference type="ChEBI" id="CHEBI:58354"/>
        <dbReference type="ChEBI" id="CHEBI:143915"/>
        <dbReference type="ChEBI" id="CHEBI:157692"/>
    </reaction>
    <physiologicalReaction direction="left-to-right" evidence="11">
        <dbReference type="Rhea" id="RHEA:65757"/>
    </physiologicalReaction>
</comment>
<keyword evidence="5" id="KW-0808">Transferase</keyword>
<keyword evidence="9" id="KW-0408">Iron</keyword>
<comment type="caution">
    <text evidence="14">The sequence shown here is derived from an EMBL/GenBank/DDBJ whole genome shotgun (WGS) entry which is preliminary data.</text>
</comment>
<evidence type="ECO:0000259" key="13">
    <source>
        <dbReference type="PROSITE" id="PS50887"/>
    </source>
</evidence>
<dbReference type="InterPro" id="IPR027939">
    <property type="entry name" value="NMT1/THI5"/>
</dbReference>
<dbReference type="InterPro" id="IPR043128">
    <property type="entry name" value="Rev_trsase/Diguanyl_cyclase"/>
</dbReference>
<comment type="subunit">
    <text evidence="4">Homodimer.</text>
</comment>
<evidence type="ECO:0000313" key="14">
    <source>
        <dbReference type="EMBL" id="MDK2126972.1"/>
    </source>
</evidence>
<accession>A0ABT7E7T6</accession>
<keyword evidence="15" id="KW-1185">Reference proteome</keyword>
<evidence type="ECO:0000256" key="5">
    <source>
        <dbReference type="ARBA" id="ARBA00022679"/>
    </source>
</evidence>
<evidence type="ECO:0000256" key="10">
    <source>
        <dbReference type="ARBA" id="ARBA00033171"/>
    </source>
</evidence>
<dbReference type="Gene3D" id="3.40.190.10">
    <property type="entry name" value="Periplasmic binding protein-like II"/>
    <property type="match status" value="2"/>
</dbReference>
<evidence type="ECO:0000256" key="12">
    <source>
        <dbReference type="SAM" id="Phobius"/>
    </source>
</evidence>
<keyword evidence="12" id="KW-0812">Transmembrane</keyword>
<keyword evidence="7" id="KW-0663">Pyridoxal phosphate</keyword>
<dbReference type="Gene3D" id="3.30.70.270">
    <property type="match status" value="1"/>
</dbReference>
<dbReference type="NCBIfam" id="TIGR00254">
    <property type="entry name" value="GGDEF"/>
    <property type="match status" value="1"/>
</dbReference>
<organism evidence="14 15">
    <name type="scientific">Parachitinimonas caeni</name>
    <dbReference type="NCBI Taxonomy" id="3031301"/>
    <lineage>
        <taxon>Bacteria</taxon>
        <taxon>Pseudomonadati</taxon>
        <taxon>Pseudomonadota</taxon>
        <taxon>Betaproteobacteria</taxon>
        <taxon>Neisseriales</taxon>
        <taxon>Chitinibacteraceae</taxon>
        <taxon>Parachitinimonas</taxon>
    </lineage>
</organism>
<keyword evidence="6" id="KW-0479">Metal-binding</keyword>
<dbReference type="CDD" id="cd01949">
    <property type="entry name" value="GGDEF"/>
    <property type="match status" value="1"/>
</dbReference>
<feature type="domain" description="GGDEF" evidence="13">
    <location>
        <begin position="374"/>
        <end position="506"/>
    </location>
</feature>
<dbReference type="Pfam" id="PF09084">
    <property type="entry name" value="NMT1"/>
    <property type="match status" value="1"/>
</dbReference>
<evidence type="ECO:0000256" key="9">
    <source>
        <dbReference type="ARBA" id="ARBA00023004"/>
    </source>
</evidence>
<dbReference type="InterPro" id="IPR015168">
    <property type="entry name" value="SsuA/THI5"/>
</dbReference>
<dbReference type="Proteomes" id="UP001172778">
    <property type="component" value="Unassembled WGS sequence"/>
</dbReference>
<dbReference type="EMBL" id="JARRAF010000078">
    <property type="protein sequence ID" value="MDK2126972.1"/>
    <property type="molecule type" value="Genomic_DNA"/>
</dbReference>
<dbReference type="InterPro" id="IPR000160">
    <property type="entry name" value="GGDEF_dom"/>
</dbReference>
<dbReference type="SUPFAM" id="SSF53850">
    <property type="entry name" value="Periplasmic binding protein-like II"/>
    <property type="match status" value="1"/>
</dbReference>
<keyword evidence="12" id="KW-1133">Transmembrane helix</keyword>
<gene>
    <name evidence="14" type="ORF">PZA18_23290</name>
</gene>
<proteinExistence type="inferred from homology"/>
<dbReference type="PROSITE" id="PS50887">
    <property type="entry name" value="GGDEF"/>
    <property type="match status" value="1"/>
</dbReference>
<evidence type="ECO:0000256" key="6">
    <source>
        <dbReference type="ARBA" id="ARBA00022723"/>
    </source>
</evidence>
<dbReference type="Pfam" id="PF00990">
    <property type="entry name" value="GGDEF"/>
    <property type="match status" value="1"/>
</dbReference>
<evidence type="ECO:0000256" key="2">
    <source>
        <dbReference type="ARBA" id="ARBA00004948"/>
    </source>
</evidence>
<dbReference type="InterPro" id="IPR029787">
    <property type="entry name" value="Nucleotide_cyclase"/>
</dbReference>
<dbReference type="RefSeq" id="WP_284103295.1">
    <property type="nucleotide sequence ID" value="NZ_JARRAF010000078.1"/>
</dbReference>
<comment type="pathway">
    <text evidence="2">Cofactor biosynthesis; thiamine diphosphate biosynthesis.</text>
</comment>
<keyword evidence="8" id="KW-0784">Thiamine biosynthesis</keyword>